<reference evidence="2 3" key="1">
    <citation type="submission" date="2016-07" db="EMBL/GenBank/DDBJ databases">
        <title>Draft genome of the white-rot fungus Obba rivulosa 3A-2.</title>
        <authorList>
            <consortium name="DOE Joint Genome Institute"/>
            <person name="Miettinen O."/>
            <person name="Riley R."/>
            <person name="Acob R."/>
            <person name="Barry K."/>
            <person name="Cullen D."/>
            <person name="De Vries R."/>
            <person name="Hainaut M."/>
            <person name="Hatakka A."/>
            <person name="Henrissat B."/>
            <person name="Hilden K."/>
            <person name="Kuo R."/>
            <person name="Labutti K."/>
            <person name="Lipzen A."/>
            <person name="Makela M.R."/>
            <person name="Sandor L."/>
            <person name="Spatafora J.W."/>
            <person name="Grigoriev I.V."/>
            <person name="Hibbett D.S."/>
        </authorList>
    </citation>
    <scope>NUCLEOTIDE SEQUENCE [LARGE SCALE GENOMIC DNA]</scope>
    <source>
        <strain evidence="2 3">3A-2</strain>
    </source>
</reference>
<name>A0A8E2AYY2_9APHY</name>
<keyword evidence="3" id="KW-1185">Reference proteome</keyword>
<protein>
    <submittedName>
        <fullName evidence="2">Uncharacterized protein</fullName>
    </submittedName>
</protein>
<sequence>MPYHSEITTIDHPPMLTIDPRQLFLPKPQLNHAGYITELGGHDDRTGSQHSRWSGPSLPPSTSYAPRRSNPAGSSPPCYASEVSTPSLTGSSPTTSTRASPIPLYVYNGNSDLNEKPAFAQDLSRFGPTSPTNGSAATSSQSPPGSSGRCARSRNKQRYEPYESPSARPKILSEPSERSFQWRGDAIYAKINRRVGLGDDVEDTECACGVKLVGTRGKHWVMDHIWVDLPPIVKSTNSKIRFVCPLQGCDTPMQWNARHRHIRKNHLLIGGNVCEFCSSVFQSSRKESIERHCETMHGVKKERPKSVDKN</sequence>
<organism evidence="2 3">
    <name type="scientific">Obba rivulosa</name>
    <dbReference type="NCBI Taxonomy" id="1052685"/>
    <lineage>
        <taxon>Eukaryota</taxon>
        <taxon>Fungi</taxon>
        <taxon>Dikarya</taxon>
        <taxon>Basidiomycota</taxon>
        <taxon>Agaricomycotina</taxon>
        <taxon>Agaricomycetes</taxon>
        <taxon>Polyporales</taxon>
        <taxon>Gelatoporiaceae</taxon>
        <taxon>Obba</taxon>
    </lineage>
</organism>
<feature type="region of interest" description="Disordered" evidence="1">
    <location>
        <begin position="35"/>
        <end position="101"/>
    </location>
</feature>
<accession>A0A8E2AYY2</accession>
<feature type="compositionally biased region" description="Polar residues" evidence="1">
    <location>
        <begin position="48"/>
        <end position="64"/>
    </location>
</feature>
<feature type="compositionally biased region" description="Polar residues" evidence="1">
    <location>
        <begin position="127"/>
        <end position="145"/>
    </location>
</feature>
<dbReference type="Proteomes" id="UP000250043">
    <property type="component" value="Unassembled WGS sequence"/>
</dbReference>
<evidence type="ECO:0000256" key="1">
    <source>
        <dbReference type="SAM" id="MobiDB-lite"/>
    </source>
</evidence>
<feature type="compositionally biased region" description="Low complexity" evidence="1">
    <location>
        <begin position="84"/>
        <end position="97"/>
    </location>
</feature>
<evidence type="ECO:0000313" key="2">
    <source>
        <dbReference type="EMBL" id="OCH90764.1"/>
    </source>
</evidence>
<proteinExistence type="predicted"/>
<evidence type="ECO:0000313" key="3">
    <source>
        <dbReference type="Proteomes" id="UP000250043"/>
    </source>
</evidence>
<gene>
    <name evidence="2" type="ORF">OBBRIDRAFT_834755</name>
</gene>
<dbReference type="AlphaFoldDB" id="A0A8E2AYY2"/>
<feature type="region of interest" description="Disordered" evidence="1">
    <location>
        <begin position="122"/>
        <end position="176"/>
    </location>
</feature>
<dbReference type="EMBL" id="KV722398">
    <property type="protein sequence ID" value="OCH90764.1"/>
    <property type="molecule type" value="Genomic_DNA"/>
</dbReference>